<comment type="caution">
    <text evidence="7">The sequence shown here is derived from an EMBL/GenBank/DDBJ whole genome shotgun (WGS) entry which is preliminary data.</text>
</comment>
<dbReference type="InterPro" id="IPR000620">
    <property type="entry name" value="EamA_dom"/>
</dbReference>
<evidence type="ECO:0000256" key="3">
    <source>
        <dbReference type="ARBA" id="ARBA00022989"/>
    </source>
</evidence>
<sequence>MLITGGANSLLNKFQDNQCIENCDGPASERVHFEQPVFQTAQMFVAEMCCWFFYLLTKRSVYQPIAEDSPEEGGSVPQPVLRGKKVFLLGLPAVCDIVGTTLMNVGLLFVPVSIFQMTRGALVLFVAFFSIVFLKHHITRVQWLGLTSVVLGVFLVGLSATFHAKKTNDVTASDSDVPIRTAIQVSGGIFMILFGQIFTASQFVLEEHILGRYSLAPIKVVSWEGSFGTGITIFGSIIIYIILKMFSLGDTTSQEMFNLAAATSQVFDNTKLIVAGIFVMLSIASFNFFGLSVTRCLSATSRSTIDTCRTLLIWFVSLIIGWESFQFLQLVGFGFLVYGTLTFNGVIHNKQHKEPEEVVVQDHT</sequence>
<feature type="domain" description="EamA" evidence="6">
    <location>
        <begin position="86"/>
        <end position="157"/>
    </location>
</feature>
<gene>
    <name evidence="7" type="ORF">TRICI_005628</name>
</gene>
<feature type="transmembrane region" description="Helical" evidence="5">
    <location>
        <begin position="303"/>
        <end position="322"/>
    </location>
</feature>
<feature type="transmembrane region" description="Helical" evidence="5">
    <location>
        <begin position="141"/>
        <end position="162"/>
    </location>
</feature>
<keyword evidence="4 5" id="KW-0472">Membrane</keyword>
<keyword evidence="3 5" id="KW-1133">Transmembrane helix</keyword>
<feature type="transmembrane region" description="Helical" evidence="5">
    <location>
        <begin position="86"/>
        <end position="110"/>
    </location>
</feature>
<keyword evidence="8" id="KW-1185">Reference proteome</keyword>
<feature type="transmembrane region" description="Helical" evidence="5">
    <location>
        <begin position="225"/>
        <end position="243"/>
    </location>
</feature>
<dbReference type="EMBL" id="SWFS01000438">
    <property type="protein sequence ID" value="KAA8903817.1"/>
    <property type="molecule type" value="Genomic_DNA"/>
</dbReference>
<evidence type="ECO:0000256" key="1">
    <source>
        <dbReference type="ARBA" id="ARBA00004141"/>
    </source>
</evidence>
<keyword evidence="2 5" id="KW-0812">Transmembrane</keyword>
<feature type="transmembrane region" description="Helical" evidence="5">
    <location>
        <begin position="272"/>
        <end position="291"/>
    </location>
</feature>
<evidence type="ECO:0000256" key="4">
    <source>
        <dbReference type="ARBA" id="ARBA00023136"/>
    </source>
</evidence>
<feature type="transmembrane region" description="Helical" evidence="5">
    <location>
        <begin position="116"/>
        <end position="134"/>
    </location>
</feature>
<evidence type="ECO:0000313" key="7">
    <source>
        <dbReference type="EMBL" id="KAA8903817.1"/>
    </source>
</evidence>
<dbReference type="InterPro" id="IPR037185">
    <property type="entry name" value="EmrE-like"/>
</dbReference>
<evidence type="ECO:0000259" key="6">
    <source>
        <dbReference type="Pfam" id="PF00892"/>
    </source>
</evidence>
<dbReference type="InterPro" id="IPR012404">
    <property type="entry name" value="UCP036436"/>
</dbReference>
<evidence type="ECO:0000256" key="5">
    <source>
        <dbReference type="SAM" id="Phobius"/>
    </source>
</evidence>
<feature type="transmembrane region" description="Helical" evidence="5">
    <location>
        <begin position="182"/>
        <end position="205"/>
    </location>
</feature>
<dbReference type="Gene3D" id="1.10.3730.20">
    <property type="match status" value="1"/>
</dbReference>
<organism evidence="7 8">
    <name type="scientific">Trichomonascus ciferrii</name>
    <dbReference type="NCBI Taxonomy" id="44093"/>
    <lineage>
        <taxon>Eukaryota</taxon>
        <taxon>Fungi</taxon>
        <taxon>Dikarya</taxon>
        <taxon>Ascomycota</taxon>
        <taxon>Saccharomycotina</taxon>
        <taxon>Dipodascomycetes</taxon>
        <taxon>Dipodascales</taxon>
        <taxon>Trichomonascaceae</taxon>
        <taxon>Trichomonascus</taxon>
        <taxon>Trichomonascus ciferrii complex</taxon>
    </lineage>
</organism>
<name>A0A642UR46_9ASCO</name>
<dbReference type="PANTHER" id="PTHR13146:SF0">
    <property type="entry name" value="SOLUTE CARRIER FAMILY 35 MEMBER F6"/>
    <property type="match status" value="1"/>
</dbReference>
<dbReference type="AlphaFoldDB" id="A0A642UR46"/>
<dbReference type="OrthoDB" id="408493at2759"/>
<dbReference type="SUPFAM" id="SSF103481">
    <property type="entry name" value="Multidrug resistance efflux transporter EmrE"/>
    <property type="match status" value="1"/>
</dbReference>
<proteinExistence type="predicted"/>
<dbReference type="PANTHER" id="PTHR13146">
    <property type="match status" value="1"/>
</dbReference>
<dbReference type="VEuPathDB" id="FungiDB:TRICI_005628"/>
<dbReference type="Pfam" id="PF00892">
    <property type="entry name" value="EamA"/>
    <property type="match status" value="1"/>
</dbReference>
<dbReference type="PIRSF" id="PIRSF036436">
    <property type="entry name" value="UCP036436"/>
    <property type="match status" value="1"/>
</dbReference>
<evidence type="ECO:0000256" key="2">
    <source>
        <dbReference type="ARBA" id="ARBA00022692"/>
    </source>
</evidence>
<evidence type="ECO:0000313" key="8">
    <source>
        <dbReference type="Proteomes" id="UP000761534"/>
    </source>
</evidence>
<accession>A0A642UR46</accession>
<dbReference type="Proteomes" id="UP000761534">
    <property type="component" value="Unassembled WGS sequence"/>
</dbReference>
<protein>
    <recommendedName>
        <fullName evidence="6">EamA domain-containing protein</fullName>
    </recommendedName>
</protein>
<dbReference type="GO" id="GO:0016020">
    <property type="term" value="C:membrane"/>
    <property type="evidence" value="ECO:0007669"/>
    <property type="project" value="UniProtKB-SubCell"/>
</dbReference>
<comment type="subcellular location">
    <subcellularLocation>
        <location evidence="1">Membrane</location>
        <topology evidence="1">Multi-pass membrane protein</topology>
    </subcellularLocation>
</comment>
<reference evidence="7" key="1">
    <citation type="journal article" date="2019" name="G3 (Bethesda)">
        <title>Genome Assemblies of Two Rare Opportunistic Yeast Pathogens: Diutina rugosa (syn. Candida rugosa) and Trichomonascus ciferrii (syn. Candida ciferrii).</title>
        <authorList>
            <person name="Mixao V."/>
            <person name="Saus E."/>
            <person name="Hansen A.P."/>
            <person name="Lass-Florl C."/>
            <person name="Gabaldon T."/>
        </authorList>
    </citation>
    <scope>NUCLEOTIDE SEQUENCE</scope>
    <source>
        <strain evidence="7">CBS 4856</strain>
    </source>
</reference>